<gene>
    <name evidence="2" type="ORF">LITE_LOCUS37944</name>
</gene>
<evidence type="ECO:0000256" key="1">
    <source>
        <dbReference type="SAM" id="MobiDB-lite"/>
    </source>
</evidence>
<reference evidence="2" key="1">
    <citation type="submission" date="2022-08" db="EMBL/GenBank/DDBJ databases">
        <authorList>
            <person name="Gutierrez-Valencia J."/>
        </authorList>
    </citation>
    <scope>NUCLEOTIDE SEQUENCE</scope>
</reference>
<comment type="caution">
    <text evidence="2">The sequence shown here is derived from an EMBL/GenBank/DDBJ whole genome shotgun (WGS) entry which is preliminary data.</text>
</comment>
<proteinExistence type="predicted"/>
<feature type="region of interest" description="Disordered" evidence="1">
    <location>
        <begin position="68"/>
        <end position="91"/>
    </location>
</feature>
<evidence type="ECO:0000313" key="3">
    <source>
        <dbReference type="Proteomes" id="UP001154282"/>
    </source>
</evidence>
<protein>
    <submittedName>
        <fullName evidence="2">Uncharacterized protein</fullName>
    </submittedName>
</protein>
<name>A0AAV0PC36_9ROSI</name>
<dbReference type="EMBL" id="CAMGYJ010000008">
    <property type="protein sequence ID" value="CAI0468793.1"/>
    <property type="molecule type" value="Genomic_DNA"/>
</dbReference>
<evidence type="ECO:0000313" key="2">
    <source>
        <dbReference type="EMBL" id="CAI0468793.1"/>
    </source>
</evidence>
<dbReference type="Proteomes" id="UP001154282">
    <property type="component" value="Unassembled WGS sequence"/>
</dbReference>
<dbReference type="AlphaFoldDB" id="A0AAV0PC36"/>
<keyword evidence="3" id="KW-1185">Reference proteome</keyword>
<feature type="compositionally biased region" description="Pro residues" evidence="1">
    <location>
        <begin position="11"/>
        <end position="20"/>
    </location>
</feature>
<feature type="non-terminal residue" evidence="2">
    <location>
        <position position="91"/>
    </location>
</feature>
<feature type="region of interest" description="Disordered" evidence="1">
    <location>
        <begin position="1"/>
        <end position="24"/>
    </location>
</feature>
<accession>A0AAV0PC36</accession>
<sequence>MENQEGQAQQPAPPPRPPANIPCNQCPKLSRSFNQKRSHWDGAHRLTHPECLQVVVAVVPVAALGLPDSPSVEQAKQGRTREERGGFALIL</sequence>
<organism evidence="2 3">
    <name type="scientific">Linum tenue</name>
    <dbReference type="NCBI Taxonomy" id="586396"/>
    <lineage>
        <taxon>Eukaryota</taxon>
        <taxon>Viridiplantae</taxon>
        <taxon>Streptophyta</taxon>
        <taxon>Embryophyta</taxon>
        <taxon>Tracheophyta</taxon>
        <taxon>Spermatophyta</taxon>
        <taxon>Magnoliopsida</taxon>
        <taxon>eudicotyledons</taxon>
        <taxon>Gunneridae</taxon>
        <taxon>Pentapetalae</taxon>
        <taxon>rosids</taxon>
        <taxon>fabids</taxon>
        <taxon>Malpighiales</taxon>
        <taxon>Linaceae</taxon>
        <taxon>Linum</taxon>
    </lineage>
</organism>